<dbReference type="VEuPathDB" id="GiardiaDB:GL50803_0012062"/>
<dbReference type="InterPro" id="IPR036997">
    <property type="entry name" value="PA28_C_sf"/>
</dbReference>
<evidence type="ECO:0000256" key="2">
    <source>
        <dbReference type="ARBA" id="ARBA00022942"/>
    </source>
</evidence>
<dbReference type="GO" id="GO:0005737">
    <property type="term" value="C:cytoplasm"/>
    <property type="evidence" value="ECO:0007669"/>
    <property type="project" value="TreeGrafter"/>
</dbReference>
<evidence type="ECO:0000259" key="3">
    <source>
        <dbReference type="Pfam" id="PF02252"/>
    </source>
</evidence>
<dbReference type="VEuPathDB" id="GiardiaDB:GL50581_2621"/>
<accession>V6THX6</accession>
<dbReference type="InterPro" id="IPR036252">
    <property type="entry name" value="Proteasome_activ_sf"/>
</dbReference>
<dbReference type="PANTHER" id="PTHR10660:SF2">
    <property type="entry name" value="LD45860P"/>
    <property type="match status" value="1"/>
</dbReference>
<feature type="domain" description="Proteasome activator PA28 C-terminal" evidence="3">
    <location>
        <begin position="128"/>
        <end position="261"/>
    </location>
</feature>
<dbReference type="GO" id="GO:0061136">
    <property type="term" value="P:regulation of proteasomal protein catabolic process"/>
    <property type="evidence" value="ECO:0007669"/>
    <property type="project" value="TreeGrafter"/>
</dbReference>
<reference evidence="4 5" key="2">
    <citation type="journal article" date="2013" name="Genome Biol. Evol.">
        <title>Genome sequencing of Giardia lamblia genotypes A2 and B isolates (DH and GS) and comparative analysis with the genomes of genotypes A1 and E (WB and Pig).</title>
        <authorList>
            <person name="Adam R.D."/>
            <person name="Dahlstrom E.W."/>
            <person name="Martens C.A."/>
            <person name="Bruno D.P."/>
            <person name="Barbian K.D."/>
            <person name="Ricklefs S.M."/>
            <person name="Hernandez M.M."/>
            <person name="Narla N.P."/>
            <person name="Patel R.B."/>
            <person name="Porcella S.F."/>
            <person name="Nash T.E."/>
        </authorList>
    </citation>
    <scope>NUCLEOTIDE SEQUENCE [LARGE SCALE GENOMIC DNA]</scope>
    <source>
        <strain evidence="4 5">DH</strain>
    </source>
</reference>
<dbReference type="Gene3D" id="1.20.120.180">
    <property type="entry name" value="Proteasome activator pa28, C-terminal domain"/>
    <property type="match status" value="1"/>
</dbReference>
<dbReference type="Pfam" id="PF02252">
    <property type="entry name" value="PA28_C"/>
    <property type="match status" value="1"/>
</dbReference>
<evidence type="ECO:0000313" key="5">
    <source>
        <dbReference type="Proteomes" id="UP000018320"/>
    </source>
</evidence>
<keyword evidence="2" id="KW-0647">Proteasome</keyword>
<dbReference type="PANTHER" id="PTHR10660">
    <property type="entry name" value="PROTEASOME REGULATOR PA28"/>
    <property type="match status" value="1"/>
</dbReference>
<dbReference type="GO" id="GO:0061133">
    <property type="term" value="F:endopeptidase activator activity"/>
    <property type="evidence" value="ECO:0007669"/>
    <property type="project" value="TreeGrafter"/>
</dbReference>
<dbReference type="GO" id="GO:0008537">
    <property type="term" value="C:proteasome activator complex"/>
    <property type="evidence" value="ECO:0007669"/>
    <property type="project" value="InterPro"/>
</dbReference>
<dbReference type="InterPro" id="IPR003186">
    <property type="entry name" value="PA28_C"/>
</dbReference>
<sequence length="267" mass="30943">MAANVEVSTKMKGVRRLEAKDRMNRIREVERMMKEEMRAVQRESEEAIYLKLPSIAISFFTYQKQTKEYIASLVPQLDERFYSLIRVPTKHTKPKKDEVVHSVLINEAFPIMTNPDITSSPVLLFPAEEILELEQNLEAQCRDLATALRSIKRWMAVLGAADNLTVMAEEAVGISMEVIETIDTSAMSLRNLFVDYHAKRSRAVCNFQKHGSLDYFQLVVLTDKQMFMSISNFVEEMYDIVCMCYEILDQNFDKFINPRMSVDRGYH</sequence>
<gene>
    <name evidence="4" type="ORF">DHA2_12062</name>
</gene>
<dbReference type="VEuPathDB" id="GiardiaDB:QR46_4028"/>
<dbReference type="InterPro" id="IPR009077">
    <property type="entry name" value="Proteasome_activ_PA28"/>
</dbReference>
<dbReference type="VEuPathDB" id="GiardiaDB:DHA2_12062"/>
<evidence type="ECO:0000256" key="1">
    <source>
        <dbReference type="ARBA" id="ARBA00005883"/>
    </source>
</evidence>
<dbReference type="SUPFAM" id="SSF47216">
    <property type="entry name" value="Proteasome activator"/>
    <property type="match status" value="1"/>
</dbReference>
<dbReference type="GO" id="GO:0005654">
    <property type="term" value="C:nucleoplasm"/>
    <property type="evidence" value="ECO:0007669"/>
    <property type="project" value="TreeGrafter"/>
</dbReference>
<proteinExistence type="inferred from homology"/>
<name>V6THX6_GIAIN</name>
<dbReference type="Proteomes" id="UP000018320">
    <property type="component" value="Unassembled WGS sequence"/>
</dbReference>
<dbReference type="AlphaFoldDB" id="V6THX6"/>
<comment type="caution">
    <text evidence="4">The sequence shown here is derived from an EMBL/GenBank/DDBJ whole genome shotgun (WGS) entry which is preliminary data.</text>
</comment>
<reference evidence="5" key="1">
    <citation type="submission" date="2012-02" db="EMBL/GenBank/DDBJ databases">
        <title>Genome sequencing of Giardia lamblia Genotypes A2 and B isolates (DH and GS) and comparative analysis with the genomes of Genotypes A1 and E (WB and Pig).</title>
        <authorList>
            <person name="Adam R."/>
            <person name="Dahlstrom E."/>
            <person name="Martens C."/>
            <person name="Bruno D."/>
            <person name="Barbian K."/>
            <person name="Porcella S.F."/>
            <person name="Nash T."/>
        </authorList>
    </citation>
    <scope>NUCLEOTIDE SEQUENCE</scope>
    <source>
        <strain evidence="5">DH</strain>
    </source>
</reference>
<comment type="similarity">
    <text evidence="1">Belongs to the PA28 family.</text>
</comment>
<dbReference type="GO" id="GO:2000045">
    <property type="term" value="P:regulation of G1/S transition of mitotic cell cycle"/>
    <property type="evidence" value="ECO:0007669"/>
    <property type="project" value="TreeGrafter"/>
</dbReference>
<protein>
    <recommendedName>
        <fullName evidence="3">Proteasome activator PA28 C-terminal domain-containing protein</fullName>
    </recommendedName>
</protein>
<organism evidence="4 5">
    <name type="scientific">Giardia intestinalis</name>
    <name type="common">Giardia lamblia</name>
    <dbReference type="NCBI Taxonomy" id="5741"/>
    <lineage>
        <taxon>Eukaryota</taxon>
        <taxon>Metamonada</taxon>
        <taxon>Diplomonadida</taxon>
        <taxon>Hexamitidae</taxon>
        <taxon>Giardiinae</taxon>
        <taxon>Giardia</taxon>
    </lineage>
</organism>
<dbReference type="EMBL" id="AHGT01000014">
    <property type="protein sequence ID" value="ESU38361.1"/>
    <property type="molecule type" value="Genomic_DNA"/>
</dbReference>
<evidence type="ECO:0000313" key="4">
    <source>
        <dbReference type="EMBL" id="ESU38361.1"/>
    </source>
</evidence>